<dbReference type="Gene3D" id="2.30.29.30">
    <property type="entry name" value="Pleckstrin-homology domain (PH domain)/Phosphotyrosine-binding domain (PTB)"/>
    <property type="match status" value="1"/>
</dbReference>
<protein>
    <recommendedName>
        <fullName evidence="2">PH domain-containing protein</fullName>
    </recommendedName>
</protein>
<dbReference type="PROSITE" id="PS50003">
    <property type="entry name" value="PH_DOMAIN"/>
    <property type="match status" value="1"/>
</dbReference>
<evidence type="ECO:0000256" key="1">
    <source>
        <dbReference type="SAM" id="MobiDB-lite"/>
    </source>
</evidence>
<gene>
    <name evidence="3" type="ORF">DUNSADRAFT_8224</name>
</gene>
<dbReference type="InterPro" id="IPR011993">
    <property type="entry name" value="PH-like_dom_sf"/>
</dbReference>
<evidence type="ECO:0000313" key="4">
    <source>
        <dbReference type="Proteomes" id="UP000815325"/>
    </source>
</evidence>
<accession>A0ABQ7FSV5</accession>
<dbReference type="SUPFAM" id="SSF50729">
    <property type="entry name" value="PH domain-like"/>
    <property type="match status" value="1"/>
</dbReference>
<evidence type="ECO:0000313" key="3">
    <source>
        <dbReference type="EMBL" id="KAF5825590.1"/>
    </source>
</evidence>
<feature type="non-terminal residue" evidence="3">
    <location>
        <position position="117"/>
    </location>
</feature>
<name>A0ABQ7FSV5_DUNSA</name>
<dbReference type="InterPro" id="IPR001849">
    <property type="entry name" value="PH_domain"/>
</dbReference>
<organism evidence="3 4">
    <name type="scientific">Dunaliella salina</name>
    <name type="common">Green alga</name>
    <name type="synonym">Protococcus salinus</name>
    <dbReference type="NCBI Taxonomy" id="3046"/>
    <lineage>
        <taxon>Eukaryota</taxon>
        <taxon>Viridiplantae</taxon>
        <taxon>Chlorophyta</taxon>
        <taxon>core chlorophytes</taxon>
        <taxon>Chlorophyceae</taxon>
        <taxon>CS clade</taxon>
        <taxon>Chlamydomonadales</taxon>
        <taxon>Dunaliellaceae</taxon>
        <taxon>Dunaliella</taxon>
    </lineage>
</organism>
<sequence>MSVPGQRFFILTNETLTYVKDAQALGPAFGGLEKRVKEWTEAPLCECLDVKQDEKDNRAFQARFQTKILNLKAENPSYASRWVSEIQQAKKLLGKPPPPPKPKAGAEPKINPAPSPQ</sequence>
<reference evidence="3" key="1">
    <citation type="submission" date="2017-08" db="EMBL/GenBank/DDBJ databases">
        <authorList>
            <person name="Polle J.E."/>
            <person name="Barry K."/>
            <person name="Cushman J."/>
            <person name="Schmutz J."/>
            <person name="Tran D."/>
            <person name="Hathwaick L.T."/>
            <person name="Yim W.C."/>
            <person name="Jenkins J."/>
            <person name="Mckie-Krisberg Z.M."/>
            <person name="Prochnik S."/>
            <person name="Lindquist E."/>
            <person name="Dockter R.B."/>
            <person name="Adam C."/>
            <person name="Molina H."/>
            <person name="Bunkerborg J."/>
            <person name="Jin E."/>
            <person name="Buchheim M."/>
            <person name="Magnuson J."/>
        </authorList>
    </citation>
    <scope>NUCLEOTIDE SEQUENCE</scope>
    <source>
        <strain evidence="3">CCAP 19/18</strain>
    </source>
</reference>
<keyword evidence="4" id="KW-1185">Reference proteome</keyword>
<comment type="caution">
    <text evidence="3">The sequence shown here is derived from an EMBL/GenBank/DDBJ whole genome shotgun (WGS) entry which is preliminary data.</text>
</comment>
<feature type="region of interest" description="Disordered" evidence="1">
    <location>
        <begin position="89"/>
        <end position="117"/>
    </location>
</feature>
<evidence type="ECO:0000259" key="2">
    <source>
        <dbReference type="PROSITE" id="PS50003"/>
    </source>
</evidence>
<feature type="domain" description="PH" evidence="2">
    <location>
        <begin position="1"/>
        <end position="91"/>
    </location>
</feature>
<dbReference type="EMBL" id="MU072433">
    <property type="protein sequence ID" value="KAF5825590.1"/>
    <property type="molecule type" value="Genomic_DNA"/>
</dbReference>
<proteinExistence type="predicted"/>
<dbReference type="Proteomes" id="UP000815325">
    <property type="component" value="Unassembled WGS sequence"/>
</dbReference>